<feature type="compositionally biased region" description="Acidic residues" evidence="1">
    <location>
        <begin position="211"/>
        <end position="222"/>
    </location>
</feature>
<gene>
    <name evidence="2" type="ORF">CCHR01_09236</name>
</gene>
<name>A0AAD9AIR8_9PEZI</name>
<sequence length="522" mass="58780">MPAAVARHFQASYPFNLFRRSQLKKRTKRCPPKIDFSPLLSRWFKAHRFSRPSTCLTDMPENHQEPTPNPKKSSDTLLAVRQASGTSTNGSSRSRIQHRGGGSEQHSSTPPPPRHSASASESTSSRAKTSPPANKSIDSYLEWRKAIFINIFMAKLEDFLDDAICTLEEAKDYEGQGHNDTKSTRARGVKRSASAGKLNPVAKRQHRESGEEPNESDDEDNDEHNRVQKKRTKTGDGRKFACPFYKFDSERWKNERTCCGPGWYEIHRLKEHLYRTHLLVTCTRCFGHFKSEKLLQTHQRTKDECVWQDESSCVIDVGAGIDSKKEKLLKARSKAEDGVGKCVYRVLTWDLDYDAPNGKNGLSNDDDLKRKYECFLRREIPKMIHQQLVADVEKEFQDLGATVQGRLGSWIKIAAEKCATVFQSIPTPTEAAALPNPDTRPSSRAASPAAADVCGPSILDTFDPYAYELGLPLPENFILNFDSEIDRFQPLECMPNYDSAYGTGSYGLDGSSETWHAEPEAH</sequence>
<dbReference type="PANTHER" id="PTHR38166:SF1">
    <property type="entry name" value="C2H2-TYPE DOMAIN-CONTAINING PROTEIN"/>
    <property type="match status" value="1"/>
</dbReference>
<evidence type="ECO:0008006" key="4">
    <source>
        <dbReference type="Google" id="ProtNLM"/>
    </source>
</evidence>
<feature type="region of interest" description="Disordered" evidence="1">
    <location>
        <begin position="53"/>
        <end position="135"/>
    </location>
</feature>
<dbReference type="Proteomes" id="UP001243330">
    <property type="component" value="Unassembled WGS sequence"/>
</dbReference>
<keyword evidence="3" id="KW-1185">Reference proteome</keyword>
<dbReference type="AlphaFoldDB" id="A0AAD9AIR8"/>
<comment type="caution">
    <text evidence="2">The sequence shown here is derived from an EMBL/GenBank/DDBJ whole genome shotgun (WGS) entry which is preliminary data.</text>
</comment>
<accession>A0AAD9AIR8</accession>
<proteinExistence type="predicted"/>
<protein>
    <recommendedName>
        <fullName evidence="4">C2H2-type domain-containing protein</fullName>
    </recommendedName>
</protein>
<dbReference type="PANTHER" id="PTHR38166">
    <property type="entry name" value="C2H2-TYPE DOMAIN-CONTAINING PROTEIN-RELATED"/>
    <property type="match status" value="1"/>
</dbReference>
<evidence type="ECO:0000256" key="1">
    <source>
        <dbReference type="SAM" id="MobiDB-lite"/>
    </source>
</evidence>
<reference evidence="2" key="1">
    <citation type="submission" date="2023-01" db="EMBL/GenBank/DDBJ databases">
        <title>Colletotrichum chrysophilum M932 genome sequence.</title>
        <authorList>
            <person name="Baroncelli R."/>
        </authorList>
    </citation>
    <scope>NUCLEOTIDE SEQUENCE</scope>
    <source>
        <strain evidence="2">M932</strain>
    </source>
</reference>
<feature type="compositionally biased region" description="Low complexity" evidence="1">
    <location>
        <begin position="84"/>
        <end position="94"/>
    </location>
</feature>
<feature type="compositionally biased region" description="Basic and acidic residues" evidence="1">
    <location>
        <begin position="174"/>
        <end position="183"/>
    </location>
</feature>
<feature type="region of interest" description="Disordered" evidence="1">
    <location>
        <begin position="174"/>
        <end position="232"/>
    </location>
</feature>
<organism evidence="2 3">
    <name type="scientific">Colletotrichum chrysophilum</name>
    <dbReference type="NCBI Taxonomy" id="1836956"/>
    <lineage>
        <taxon>Eukaryota</taxon>
        <taxon>Fungi</taxon>
        <taxon>Dikarya</taxon>
        <taxon>Ascomycota</taxon>
        <taxon>Pezizomycotina</taxon>
        <taxon>Sordariomycetes</taxon>
        <taxon>Hypocreomycetidae</taxon>
        <taxon>Glomerellales</taxon>
        <taxon>Glomerellaceae</taxon>
        <taxon>Colletotrichum</taxon>
        <taxon>Colletotrichum gloeosporioides species complex</taxon>
    </lineage>
</organism>
<feature type="region of interest" description="Disordered" evidence="1">
    <location>
        <begin position="429"/>
        <end position="448"/>
    </location>
</feature>
<evidence type="ECO:0000313" key="3">
    <source>
        <dbReference type="Proteomes" id="UP001243330"/>
    </source>
</evidence>
<feature type="compositionally biased region" description="Low complexity" evidence="1">
    <location>
        <begin position="116"/>
        <end position="130"/>
    </location>
</feature>
<dbReference type="EMBL" id="JAQOWY010000180">
    <property type="protein sequence ID" value="KAK1848120.1"/>
    <property type="molecule type" value="Genomic_DNA"/>
</dbReference>
<evidence type="ECO:0000313" key="2">
    <source>
        <dbReference type="EMBL" id="KAK1848120.1"/>
    </source>
</evidence>